<sequence length="201" mass="21602">MKLPFVNPLVQHIPAAHREPMGRMDIMKFCSTFRVLALGMAAFAGLHASEASAQQKNCIDVLAGNKQFSRFVNGIVHTHLSNQMRNANEITIFAPTNDAVGHINQVLLDRLFPMEEGNSRQADPVLAPAAVGAHIVQGKHSREQLRHGANFTTVSGTPLSVQATGDTLRVQGAGGTEARVTQADIQCSNGVIHAIDAPLLR</sequence>
<reference evidence="2 3" key="1">
    <citation type="submission" date="2019-03" db="EMBL/GenBank/DDBJ databases">
        <title>Roseomonas sp. a novel Roseomonas species isolated from Sea whip Gorgonian.</title>
        <authorList>
            <person name="Li F."/>
            <person name="Pan X."/>
            <person name="Huang S."/>
            <person name="Li Z."/>
            <person name="Meng B."/>
        </authorList>
    </citation>
    <scope>NUCLEOTIDE SEQUENCE [LARGE SCALE GENOMIC DNA]</scope>
    <source>
        <strain evidence="2 3">M0104</strain>
    </source>
</reference>
<protein>
    <submittedName>
        <fullName evidence="2">Fasciclin domain-containing protein</fullName>
    </submittedName>
</protein>
<feature type="domain" description="FAS1" evidence="1">
    <location>
        <begin position="55"/>
        <end position="199"/>
    </location>
</feature>
<dbReference type="AlphaFoldDB" id="A0A845BDY2"/>
<dbReference type="SUPFAM" id="SSF82153">
    <property type="entry name" value="FAS1 domain"/>
    <property type="match status" value="1"/>
</dbReference>
<dbReference type="Gene3D" id="2.30.180.10">
    <property type="entry name" value="FAS1 domain"/>
    <property type="match status" value="1"/>
</dbReference>
<evidence type="ECO:0000313" key="3">
    <source>
        <dbReference type="Proteomes" id="UP000460715"/>
    </source>
</evidence>
<dbReference type="PANTHER" id="PTHR10900:SF77">
    <property type="entry name" value="FI19380P1"/>
    <property type="match status" value="1"/>
</dbReference>
<dbReference type="SMART" id="SM00554">
    <property type="entry name" value="FAS1"/>
    <property type="match status" value="1"/>
</dbReference>
<organism evidence="2 3">
    <name type="scientific">Teichococcus coralli</name>
    <dbReference type="NCBI Taxonomy" id="2545983"/>
    <lineage>
        <taxon>Bacteria</taxon>
        <taxon>Pseudomonadati</taxon>
        <taxon>Pseudomonadota</taxon>
        <taxon>Alphaproteobacteria</taxon>
        <taxon>Acetobacterales</taxon>
        <taxon>Roseomonadaceae</taxon>
        <taxon>Roseomonas</taxon>
    </lineage>
</organism>
<dbReference type="RefSeq" id="WP_160936677.1">
    <property type="nucleotide sequence ID" value="NZ_SNVJ01000006.1"/>
</dbReference>
<name>A0A845BDY2_9PROT</name>
<dbReference type="Proteomes" id="UP000460715">
    <property type="component" value="Unassembled WGS sequence"/>
</dbReference>
<dbReference type="PANTHER" id="PTHR10900">
    <property type="entry name" value="PERIOSTIN-RELATED"/>
    <property type="match status" value="1"/>
</dbReference>
<keyword evidence="3" id="KW-1185">Reference proteome</keyword>
<evidence type="ECO:0000259" key="1">
    <source>
        <dbReference type="PROSITE" id="PS50213"/>
    </source>
</evidence>
<comment type="caution">
    <text evidence="2">The sequence shown here is derived from an EMBL/GenBank/DDBJ whole genome shotgun (WGS) entry which is preliminary data.</text>
</comment>
<dbReference type="EMBL" id="SNVJ01000006">
    <property type="protein sequence ID" value="MXP63557.1"/>
    <property type="molecule type" value="Genomic_DNA"/>
</dbReference>
<evidence type="ECO:0000313" key="2">
    <source>
        <dbReference type="EMBL" id="MXP63557.1"/>
    </source>
</evidence>
<accession>A0A845BDY2</accession>
<dbReference type="Pfam" id="PF02469">
    <property type="entry name" value="Fasciclin"/>
    <property type="match status" value="1"/>
</dbReference>
<dbReference type="PROSITE" id="PS50213">
    <property type="entry name" value="FAS1"/>
    <property type="match status" value="1"/>
</dbReference>
<gene>
    <name evidence="2" type="ORF">E0493_09365</name>
</gene>
<dbReference type="InterPro" id="IPR000782">
    <property type="entry name" value="FAS1_domain"/>
</dbReference>
<proteinExistence type="predicted"/>
<dbReference type="InterPro" id="IPR050904">
    <property type="entry name" value="Adhesion/Biosynth-related"/>
</dbReference>
<dbReference type="OrthoDB" id="9800666at2"/>
<dbReference type="InterPro" id="IPR036378">
    <property type="entry name" value="FAS1_dom_sf"/>
</dbReference>